<evidence type="ECO:0000259" key="9">
    <source>
        <dbReference type="PROSITE" id="PS01124"/>
    </source>
</evidence>
<protein>
    <submittedName>
        <fullName evidence="11">Response regulator</fullName>
    </submittedName>
</protein>
<dbReference type="PROSITE" id="PS01124">
    <property type="entry name" value="HTH_ARAC_FAMILY_2"/>
    <property type="match status" value="1"/>
</dbReference>
<keyword evidence="4" id="KW-0902">Two-component regulatory system</keyword>
<dbReference type="InterPro" id="IPR001789">
    <property type="entry name" value="Sig_transdc_resp-reg_receiver"/>
</dbReference>
<name>A0ABW2FHN8_9BACL</name>
<dbReference type="PANTHER" id="PTHR42713:SF3">
    <property type="entry name" value="TRANSCRIPTIONAL REGULATORY PROTEIN HPTR"/>
    <property type="match status" value="1"/>
</dbReference>
<organism evidence="11 12">
    <name type="scientific">Cohnella cellulosilytica</name>
    <dbReference type="NCBI Taxonomy" id="986710"/>
    <lineage>
        <taxon>Bacteria</taxon>
        <taxon>Bacillati</taxon>
        <taxon>Bacillota</taxon>
        <taxon>Bacilli</taxon>
        <taxon>Bacillales</taxon>
        <taxon>Paenibacillaceae</taxon>
        <taxon>Cohnella</taxon>
    </lineage>
</organism>
<keyword evidence="6" id="KW-0238">DNA-binding</keyword>
<dbReference type="InterPro" id="IPR051552">
    <property type="entry name" value="HptR"/>
</dbReference>
<dbReference type="CDD" id="cd17536">
    <property type="entry name" value="REC_YesN-like"/>
    <property type="match status" value="1"/>
</dbReference>
<evidence type="ECO:0000313" key="11">
    <source>
        <dbReference type="EMBL" id="MFC7152711.1"/>
    </source>
</evidence>
<dbReference type="InterPro" id="IPR018062">
    <property type="entry name" value="HTH_AraC-typ_CS"/>
</dbReference>
<keyword evidence="3 8" id="KW-0597">Phosphoprotein</keyword>
<dbReference type="SMART" id="SM00448">
    <property type="entry name" value="REC"/>
    <property type="match status" value="1"/>
</dbReference>
<keyword evidence="5" id="KW-0805">Transcription regulation</keyword>
<comment type="subcellular location">
    <subcellularLocation>
        <location evidence="1">Cytoplasm</location>
    </subcellularLocation>
</comment>
<evidence type="ECO:0000256" key="6">
    <source>
        <dbReference type="ARBA" id="ARBA00023125"/>
    </source>
</evidence>
<dbReference type="Gene3D" id="1.10.10.60">
    <property type="entry name" value="Homeodomain-like"/>
    <property type="match status" value="2"/>
</dbReference>
<dbReference type="Pfam" id="PF00072">
    <property type="entry name" value="Response_reg"/>
    <property type="match status" value="1"/>
</dbReference>
<dbReference type="Gene3D" id="3.40.50.2300">
    <property type="match status" value="1"/>
</dbReference>
<evidence type="ECO:0000256" key="3">
    <source>
        <dbReference type="ARBA" id="ARBA00022553"/>
    </source>
</evidence>
<dbReference type="Proteomes" id="UP001596378">
    <property type="component" value="Unassembled WGS sequence"/>
</dbReference>
<dbReference type="SMART" id="SM00342">
    <property type="entry name" value="HTH_ARAC"/>
    <property type="match status" value="1"/>
</dbReference>
<dbReference type="InterPro" id="IPR018060">
    <property type="entry name" value="HTH_AraC"/>
</dbReference>
<gene>
    <name evidence="11" type="ORF">ACFQMJ_29600</name>
</gene>
<dbReference type="InterPro" id="IPR011006">
    <property type="entry name" value="CheY-like_superfamily"/>
</dbReference>
<comment type="caution">
    <text evidence="11">The sequence shown here is derived from an EMBL/GenBank/DDBJ whole genome shotgun (WGS) entry which is preliminary data.</text>
</comment>
<dbReference type="SUPFAM" id="SSF46689">
    <property type="entry name" value="Homeodomain-like"/>
    <property type="match status" value="2"/>
</dbReference>
<evidence type="ECO:0000256" key="1">
    <source>
        <dbReference type="ARBA" id="ARBA00004496"/>
    </source>
</evidence>
<dbReference type="InterPro" id="IPR020449">
    <property type="entry name" value="Tscrpt_reg_AraC-type_HTH"/>
</dbReference>
<evidence type="ECO:0000256" key="8">
    <source>
        <dbReference type="PROSITE-ProRule" id="PRU00169"/>
    </source>
</evidence>
<evidence type="ECO:0000256" key="5">
    <source>
        <dbReference type="ARBA" id="ARBA00023015"/>
    </source>
</evidence>
<evidence type="ECO:0000256" key="4">
    <source>
        <dbReference type="ARBA" id="ARBA00023012"/>
    </source>
</evidence>
<evidence type="ECO:0000256" key="7">
    <source>
        <dbReference type="ARBA" id="ARBA00023163"/>
    </source>
</evidence>
<keyword evidence="2" id="KW-0963">Cytoplasm</keyword>
<evidence type="ECO:0000313" key="12">
    <source>
        <dbReference type="Proteomes" id="UP001596378"/>
    </source>
</evidence>
<dbReference type="RefSeq" id="WP_378050322.1">
    <property type="nucleotide sequence ID" value="NZ_JBHMDN010000025.1"/>
</dbReference>
<keyword evidence="12" id="KW-1185">Reference proteome</keyword>
<dbReference type="PROSITE" id="PS00041">
    <property type="entry name" value="HTH_ARAC_FAMILY_1"/>
    <property type="match status" value="1"/>
</dbReference>
<dbReference type="EMBL" id="JBHTAI010000025">
    <property type="protein sequence ID" value="MFC7152711.1"/>
    <property type="molecule type" value="Genomic_DNA"/>
</dbReference>
<feature type="modified residue" description="4-aspartylphosphate" evidence="8">
    <location>
        <position position="55"/>
    </location>
</feature>
<feature type="domain" description="Response regulatory" evidence="10">
    <location>
        <begin position="3"/>
        <end position="120"/>
    </location>
</feature>
<proteinExistence type="predicted"/>
<reference evidence="12" key="1">
    <citation type="journal article" date="2019" name="Int. J. Syst. Evol. Microbiol.">
        <title>The Global Catalogue of Microorganisms (GCM) 10K type strain sequencing project: providing services to taxonomists for standard genome sequencing and annotation.</title>
        <authorList>
            <consortium name="The Broad Institute Genomics Platform"/>
            <consortium name="The Broad Institute Genome Sequencing Center for Infectious Disease"/>
            <person name="Wu L."/>
            <person name="Ma J."/>
        </authorList>
    </citation>
    <scope>NUCLEOTIDE SEQUENCE [LARGE SCALE GENOMIC DNA]</scope>
    <source>
        <strain evidence="12">KCTC 12907</strain>
    </source>
</reference>
<dbReference type="PROSITE" id="PS50110">
    <property type="entry name" value="RESPONSE_REGULATORY"/>
    <property type="match status" value="1"/>
</dbReference>
<keyword evidence="7" id="KW-0804">Transcription</keyword>
<dbReference type="SUPFAM" id="SSF52172">
    <property type="entry name" value="CheY-like"/>
    <property type="match status" value="1"/>
</dbReference>
<dbReference type="PRINTS" id="PR00032">
    <property type="entry name" value="HTHARAC"/>
</dbReference>
<feature type="domain" description="HTH araC/xylS-type" evidence="9">
    <location>
        <begin position="249"/>
        <end position="347"/>
    </location>
</feature>
<evidence type="ECO:0000259" key="10">
    <source>
        <dbReference type="PROSITE" id="PS50110"/>
    </source>
</evidence>
<evidence type="ECO:0000256" key="2">
    <source>
        <dbReference type="ARBA" id="ARBA00022490"/>
    </source>
</evidence>
<accession>A0ABW2FHN8</accession>
<sequence length="355" mass="40420">MYKVIVVDDEPSTREIIKRFGAWERLGMAVVGEAEDGAEALRLIERSAPQLLITDMRMPGVDGVMLMTAVKERHPDMRMIVISGYDEFGYARQALKHGALDYILKPVDAAELNAALEKCRTQLAEAAGEPLVIDLESALPAKTHKELIAAAFRDMSPERLDAQLDRLGAELADKRPSRQELRRLAGELLMLLKELMEENSLEIGELRQIAVPETLATGEQLASFLRGRFAVALDSLVRQRKFKTKLNLDEVRRHIDNRFQEPISLEELAKRFFVSKEYLSKAFRLEYGRNLTDYLLHLRMEKVRELLADERLPIRTAAEMAGYEDLSYFYRVFKRHFGASPGELRDGLKSSNRNG</sequence>
<dbReference type="PANTHER" id="PTHR42713">
    <property type="entry name" value="HISTIDINE KINASE-RELATED"/>
    <property type="match status" value="1"/>
</dbReference>
<dbReference type="Pfam" id="PF12833">
    <property type="entry name" value="HTH_18"/>
    <property type="match status" value="1"/>
</dbReference>
<dbReference type="InterPro" id="IPR009057">
    <property type="entry name" value="Homeodomain-like_sf"/>
</dbReference>